<reference evidence="1" key="1">
    <citation type="journal article" date="2022" name="bioRxiv">
        <title>Sequencing and chromosome-scale assembly of the giantPleurodeles waltlgenome.</title>
        <authorList>
            <person name="Brown T."/>
            <person name="Elewa A."/>
            <person name="Iarovenko S."/>
            <person name="Subramanian E."/>
            <person name="Araus A.J."/>
            <person name="Petzold A."/>
            <person name="Susuki M."/>
            <person name="Suzuki K.-i.T."/>
            <person name="Hayashi T."/>
            <person name="Toyoda A."/>
            <person name="Oliveira C."/>
            <person name="Osipova E."/>
            <person name="Leigh N.D."/>
            <person name="Simon A."/>
            <person name="Yun M.H."/>
        </authorList>
    </citation>
    <scope>NUCLEOTIDE SEQUENCE</scope>
    <source>
        <strain evidence="1">20211129_DDA</strain>
        <tissue evidence="1">Liver</tissue>
    </source>
</reference>
<organism evidence="1 2">
    <name type="scientific">Pleurodeles waltl</name>
    <name type="common">Iberian ribbed newt</name>
    <dbReference type="NCBI Taxonomy" id="8319"/>
    <lineage>
        <taxon>Eukaryota</taxon>
        <taxon>Metazoa</taxon>
        <taxon>Chordata</taxon>
        <taxon>Craniata</taxon>
        <taxon>Vertebrata</taxon>
        <taxon>Euteleostomi</taxon>
        <taxon>Amphibia</taxon>
        <taxon>Batrachia</taxon>
        <taxon>Caudata</taxon>
        <taxon>Salamandroidea</taxon>
        <taxon>Salamandridae</taxon>
        <taxon>Pleurodelinae</taxon>
        <taxon>Pleurodeles</taxon>
    </lineage>
</organism>
<dbReference type="Proteomes" id="UP001066276">
    <property type="component" value="Chromosome 12"/>
</dbReference>
<comment type="caution">
    <text evidence="1">The sequence shown here is derived from an EMBL/GenBank/DDBJ whole genome shotgun (WGS) entry which is preliminary data.</text>
</comment>
<proteinExistence type="predicted"/>
<keyword evidence="2" id="KW-1185">Reference proteome</keyword>
<evidence type="ECO:0000313" key="1">
    <source>
        <dbReference type="EMBL" id="KAJ1085923.1"/>
    </source>
</evidence>
<protein>
    <submittedName>
        <fullName evidence="1">Uncharacterized protein</fullName>
    </submittedName>
</protein>
<name>A0AAV7L9A2_PLEWA</name>
<evidence type="ECO:0000313" key="2">
    <source>
        <dbReference type="Proteomes" id="UP001066276"/>
    </source>
</evidence>
<sequence>MGVGSGSPISVLVMGTGVDLGAGLEICTGVSTGLVMGPMSREPAHITDERLSERDYTTSVRRLDDLLTMRHHNFLLLIIRFPQGKQASLHGLL</sequence>
<dbReference type="AlphaFoldDB" id="A0AAV7L9A2"/>
<dbReference type="EMBL" id="JANPWB010000016">
    <property type="protein sequence ID" value="KAJ1085923.1"/>
    <property type="molecule type" value="Genomic_DNA"/>
</dbReference>
<gene>
    <name evidence="1" type="ORF">NDU88_006047</name>
</gene>
<accession>A0AAV7L9A2</accession>